<dbReference type="SUPFAM" id="SSF53474">
    <property type="entry name" value="alpha/beta-Hydrolases"/>
    <property type="match status" value="1"/>
</dbReference>
<dbReference type="OrthoDB" id="9785076at2"/>
<evidence type="ECO:0000313" key="2">
    <source>
        <dbReference type="EMBL" id="PTU32613.1"/>
    </source>
</evidence>
<dbReference type="Gene3D" id="3.40.50.1820">
    <property type="entry name" value="alpha/beta hydrolase"/>
    <property type="match status" value="1"/>
</dbReference>
<feature type="domain" description="Serine aminopeptidase S33" evidence="1">
    <location>
        <begin position="35"/>
        <end position="134"/>
    </location>
</feature>
<dbReference type="AlphaFoldDB" id="A0A2T5MJ55"/>
<keyword evidence="3" id="KW-1185">Reference proteome</keyword>
<dbReference type="Pfam" id="PF12146">
    <property type="entry name" value="Hydrolase_4"/>
    <property type="match status" value="1"/>
</dbReference>
<dbReference type="RefSeq" id="WP_107938322.1">
    <property type="nucleotide sequence ID" value="NZ_QANS01000001.1"/>
</dbReference>
<dbReference type="InterPro" id="IPR022742">
    <property type="entry name" value="Hydrolase_4"/>
</dbReference>
<reference evidence="2 3" key="1">
    <citation type="submission" date="2018-04" db="EMBL/GenBank/DDBJ databases">
        <title>Novel species isolated from glacier.</title>
        <authorList>
            <person name="Liu Q."/>
            <person name="Xin Y.-H."/>
        </authorList>
    </citation>
    <scope>NUCLEOTIDE SEQUENCE [LARGE SCALE GENOMIC DNA]</scope>
    <source>
        <strain evidence="2 3">GT1R17</strain>
    </source>
</reference>
<gene>
    <name evidence="2" type="ORF">CJD38_00355</name>
</gene>
<sequence length="284" mass="30032">MSETLKVTAADGHAFDLTIFSASANAPLLLIGPAMGTPARIYTPLAEAFAAAGVNAAVIELRGIGSSSLRAGKSVDYGYRDLIEKDWTAALSALRSRFATSPIYLFGHSLGGQVSVMHAATQPADVAGAVIVASGSVYFRSWKGAKALGILAFTQFAGVLSGALGYFPGKRVGFGGTEAKTLMQDWARFGRTGRLDLAGVGADYEAALGTLQKPVLGLSFDHDTLAPHRSQKNLLNKLTQARVTHLALGEKDSGARLNHYNWIKQNKDVVARIVQWIKTEGVAS</sequence>
<dbReference type="InterPro" id="IPR017208">
    <property type="entry name" value="UCP037442_abhydr"/>
</dbReference>
<dbReference type="EMBL" id="QANS01000001">
    <property type="protein sequence ID" value="PTU32613.1"/>
    <property type="molecule type" value="Genomic_DNA"/>
</dbReference>
<protein>
    <recommendedName>
        <fullName evidence="1">Serine aminopeptidase S33 domain-containing protein</fullName>
    </recommendedName>
</protein>
<comment type="caution">
    <text evidence="2">The sequence shown here is derived from an EMBL/GenBank/DDBJ whole genome shotgun (WGS) entry which is preliminary data.</text>
</comment>
<organism evidence="2 3">
    <name type="scientific">Stenotrophobium rhamnosiphilum</name>
    <dbReference type="NCBI Taxonomy" id="2029166"/>
    <lineage>
        <taxon>Bacteria</taxon>
        <taxon>Pseudomonadati</taxon>
        <taxon>Pseudomonadota</taxon>
        <taxon>Gammaproteobacteria</taxon>
        <taxon>Nevskiales</taxon>
        <taxon>Nevskiaceae</taxon>
        <taxon>Stenotrophobium</taxon>
    </lineage>
</organism>
<evidence type="ECO:0000313" key="3">
    <source>
        <dbReference type="Proteomes" id="UP000244248"/>
    </source>
</evidence>
<dbReference type="InterPro" id="IPR029058">
    <property type="entry name" value="AB_hydrolase_fold"/>
</dbReference>
<dbReference type="Proteomes" id="UP000244248">
    <property type="component" value="Unassembled WGS sequence"/>
</dbReference>
<evidence type="ECO:0000259" key="1">
    <source>
        <dbReference type="Pfam" id="PF12146"/>
    </source>
</evidence>
<proteinExistence type="predicted"/>
<name>A0A2T5MJ55_9GAMM</name>
<accession>A0A2T5MJ55</accession>
<dbReference type="PIRSF" id="PIRSF037442">
    <property type="entry name" value="UCP037442_abhydr"/>
    <property type="match status" value="1"/>
</dbReference>